<evidence type="ECO:0000313" key="2">
    <source>
        <dbReference type="Proteomes" id="UP000095746"/>
    </source>
</evidence>
<dbReference type="EMBL" id="CYZT01000210">
    <property type="protein sequence ID" value="CUO93567.1"/>
    <property type="molecule type" value="Genomic_DNA"/>
</dbReference>
<sequence length="77" mass="8141">MAANCSYTAGISSCSLEMGEGVRTPATTSSPWALIRYSPNRAFSPVAGLRVKATPVPELSPELPNTMDWTLTAVPQS</sequence>
<dbReference type="AlphaFoldDB" id="A0A174J6Q7"/>
<evidence type="ECO:0000313" key="1">
    <source>
        <dbReference type="EMBL" id="CUO93567.1"/>
    </source>
</evidence>
<dbReference type="Proteomes" id="UP000095746">
    <property type="component" value="Unassembled WGS sequence"/>
</dbReference>
<name>A0A174J6Q7_FLAPL</name>
<protein>
    <submittedName>
        <fullName evidence="1">Uncharacterized protein</fullName>
    </submittedName>
</protein>
<proteinExistence type="predicted"/>
<reference evidence="1 2" key="1">
    <citation type="submission" date="2015-09" db="EMBL/GenBank/DDBJ databases">
        <authorList>
            <consortium name="Pathogen Informatics"/>
        </authorList>
    </citation>
    <scope>NUCLEOTIDE SEQUENCE [LARGE SCALE GENOMIC DNA]</scope>
    <source>
        <strain evidence="1 2">2789STDY5608854</strain>
    </source>
</reference>
<accession>A0A174J6Q7</accession>
<gene>
    <name evidence="1" type="ORF">ERS852411_02410</name>
</gene>
<organism evidence="1 2">
    <name type="scientific">Flavonifractor plautii</name>
    <name type="common">Fusobacterium plautii</name>
    <dbReference type="NCBI Taxonomy" id="292800"/>
    <lineage>
        <taxon>Bacteria</taxon>
        <taxon>Bacillati</taxon>
        <taxon>Bacillota</taxon>
        <taxon>Clostridia</taxon>
        <taxon>Eubacteriales</taxon>
        <taxon>Oscillospiraceae</taxon>
        <taxon>Flavonifractor</taxon>
    </lineage>
</organism>